<keyword evidence="1 2" id="KW-0597">Phosphoprotein</keyword>
<evidence type="ECO:0000256" key="2">
    <source>
        <dbReference type="PROSITE-ProRule" id="PRU00169"/>
    </source>
</evidence>
<sequence>MAKKILFIEDEMRLQEALGAKLKAEGYEILAAMDGKSGLEIAEKEKPDLILLDLILPKMDGFHVLEAIKANPSISAIPIIVLSNLESGKDIERCLSLGVRSYLAKINYSLEEIAQKVSEVFK</sequence>
<evidence type="ECO:0000256" key="1">
    <source>
        <dbReference type="ARBA" id="ARBA00022553"/>
    </source>
</evidence>
<organism evidence="4 5">
    <name type="scientific">Candidatus Tagabacteria bacterium CG03_land_8_20_14_0_80_41_22</name>
    <dbReference type="NCBI Taxonomy" id="1975020"/>
    <lineage>
        <taxon>Bacteria</taxon>
        <taxon>Candidatus Tagaibacteriota</taxon>
    </lineage>
</organism>
<accession>A0A2M7B8P9</accession>
<dbReference type="InterPro" id="IPR001789">
    <property type="entry name" value="Sig_transdc_resp-reg_receiver"/>
</dbReference>
<dbReference type="AlphaFoldDB" id="A0A2M7B8P9"/>
<name>A0A2M7B8P9_9BACT</name>
<proteinExistence type="predicted"/>
<dbReference type="InterPro" id="IPR050595">
    <property type="entry name" value="Bact_response_regulator"/>
</dbReference>
<reference evidence="5" key="1">
    <citation type="submission" date="2017-09" db="EMBL/GenBank/DDBJ databases">
        <title>Depth-based differentiation of microbial function through sediment-hosted aquifers and enrichment of novel symbionts in the deep terrestrial subsurface.</title>
        <authorList>
            <person name="Probst A.J."/>
            <person name="Ladd B."/>
            <person name="Jarett J.K."/>
            <person name="Geller-Mcgrath D.E."/>
            <person name="Sieber C.M.K."/>
            <person name="Emerson J.B."/>
            <person name="Anantharaman K."/>
            <person name="Thomas B.C."/>
            <person name="Malmstrom R."/>
            <person name="Stieglmeier M."/>
            <person name="Klingl A."/>
            <person name="Woyke T."/>
            <person name="Ryan C.M."/>
            <person name="Banfield J.F."/>
        </authorList>
    </citation>
    <scope>NUCLEOTIDE SEQUENCE [LARGE SCALE GENOMIC DNA]</scope>
</reference>
<dbReference type="PANTHER" id="PTHR44591">
    <property type="entry name" value="STRESS RESPONSE REGULATOR PROTEIN 1"/>
    <property type="match status" value="1"/>
</dbReference>
<dbReference type="EMBL" id="PEVG01000025">
    <property type="protein sequence ID" value="PIU99495.1"/>
    <property type="molecule type" value="Genomic_DNA"/>
</dbReference>
<dbReference type="PROSITE" id="PS50110">
    <property type="entry name" value="RESPONSE_REGULATORY"/>
    <property type="match status" value="1"/>
</dbReference>
<dbReference type="InterPro" id="IPR011006">
    <property type="entry name" value="CheY-like_superfamily"/>
</dbReference>
<dbReference type="SUPFAM" id="SSF52172">
    <property type="entry name" value="CheY-like"/>
    <property type="match status" value="1"/>
</dbReference>
<dbReference type="PANTHER" id="PTHR44591:SF3">
    <property type="entry name" value="RESPONSE REGULATORY DOMAIN-CONTAINING PROTEIN"/>
    <property type="match status" value="1"/>
</dbReference>
<evidence type="ECO:0000313" key="4">
    <source>
        <dbReference type="EMBL" id="PIU99495.1"/>
    </source>
</evidence>
<dbReference type="GO" id="GO:0000160">
    <property type="term" value="P:phosphorelay signal transduction system"/>
    <property type="evidence" value="ECO:0007669"/>
    <property type="project" value="InterPro"/>
</dbReference>
<dbReference type="Gene3D" id="3.40.50.2300">
    <property type="match status" value="1"/>
</dbReference>
<gene>
    <name evidence="4" type="ORF">COS58_02070</name>
</gene>
<feature type="modified residue" description="4-aspartylphosphate" evidence="2">
    <location>
        <position position="53"/>
    </location>
</feature>
<protein>
    <submittedName>
        <fullName evidence="4">Response regulator</fullName>
    </submittedName>
</protein>
<dbReference type="Proteomes" id="UP000228561">
    <property type="component" value="Unassembled WGS sequence"/>
</dbReference>
<dbReference type="SMART" id="SM00448">
    <property type="entry name" value="REC"/>
    <property type="match status" value="1"/>
</dbReference>
<dbReference type="Pfam" id="PF00072">
    <property type="entry name" value="Response_reg"/>
    <property type="match status" value="1"/>
</dbReference>
<comment type="caution">
    <text evidence="4">The sequence shown here is derived from an EMBL/GenBank/DDBJ whole genome shotgun (WGS) entry which is preliminary data.</text>
</comment>
<evidence type="ECO:0000259" key="3">
    <source>
        <dbReference type="PROSITE" id="PS50110"/>
    </source>
</evidence>
<evidence type="ECO:0000313" key="5">
    <source>
        <dbReference type="Proteomes" id="UP000228561"/>
    </source>
</evidence>
<feature type="domain" description="Response regulatory" evidence="3">
    <location>
        <begin position="4"/>
        <end position="120"/>
    </location>
</feature>